<reference evidence="3" key="1">
    <citation type="journal article" date="2011" name="Nat. Commun.">
        <title>Effector diversification within compartments of the Leptosphaeria maculans genome affected by Repeat-Induced Point mutations.</title>
        <authorList>
            <person name="Rouxel T."/>
            <person name="Grandaubert J."/>
            <person name="Hane J.K."/>
            <person name="Hoede C."/>
            <person name="van de Wouw A.P."/>
            <person name="Couloux A."/>
            <person name="Dominguez V."/>
            <person name="Anthouard V."/>
            <person name="Bally P."/>
            <person name="Bourras S."/>
            <person name="Cozijnsen A.J."/>
            <person name="Ciuffetti L.M."/>
            <person name="Degrave A."/>
            <person name="Dilmaghani A."/>
            <person name="Duret L."/>
            <person name="Fudal I."/>
            <person name="Goodwin S.B."/>
            <person name="Gout L."/>
            <person name="Glaser N."/>
            <person name="Linglin J."/>
            <person name="Kema G.H.J."/>
            <person name="Lapalu N."/>
            <person name="Lawrence C.B."/>
            <person name="May K."/>
            <person name="Meyer M."/>
            <person name="Ollivier B."/>
            <person name="Poulain J."/>
            <person name="Schoch C.L."/>
            <person name="Simon A."/>
            <person name="Spatafora J.W."/>
            <person name="Stachowiak A."/>
            <person name="Turgeon B.G."/>
            <person name="Tyler B.M."/>
            <person name="Vincent D."/>
            <person name="Weissenbach J."/>
            <person name="Amselem J."/>
            <person name="Quesneville H."/>
            <person name="Oliver R.P."/>
            <person name="Wincker P."/>
            <person name="Balesdent M.-H."/>
            <person name="Howlett B.J."/>
        </authorList>
    </citation>
    <scope>NUCLEOTIDE SEQUENCE [LARGE SCALE GENOMIC DNA]</scope>
    <source>
        <strain evidence="3">JN3 / isolate v23.1.3 / race Av1-4-5-6-7-8</strain>
    </source>
</reference>
<evidence type="ECO:0000313" key="2">
    <source>
        <dbReference type="EMBL" id="CBX91198.1"/>
    </source>
</evidence>
<feature type="region of interest" description="Disordered" evidence="1">
    <location>
        <begin position="240"/>
        <end position="260"/>
    </location>
</feature>
<protein>
    <submittedName>
        <fullName evidence="2">Uncharacterized protein</fullName>
    </submittedName>
</protein>
<evidence type="ECO:0000256" key="1">
    <source>
        <dbReference type="SAM" id="MobiDB-lite"/>
    </source>
</evidence>
<feature type="region of interest" description="Disordered" evidence="1">
    <location>
        <begin position="25"/>
        <end position="46"/>
    </location>
</feature>
<dbReference type="Proteomes" id="UP000002668">
    <property type="component" value="Genome"/>
</dbReference>
<dbReference type="VEuPathDB" id="FungiDB:LEMA_P062320.1"/>
<proteinExistence type="predicted"/>
<evidence type="ECO:0000313" key="3">
    <source>
        <dbReference type="Proteomes" id="UP000002668"/>
    </source>
</evidence>
<dbReference type="InParanoid" id="E4ZI55"/>
<dbReference type="EMBL" id="FP929065">
    <property type="protein sequence ID" value="CBX91198.1"/>
    <property type="molecule type" value="Genomic_DNA"/>
</dbReference>
<sequence length="260" mass="28669">MFEAPQIRIPQPLSVRSWQDDNIDSVRSSTARGPVALPHRSESSPIPGALHWQRAGTCLQSSRICTRARDASSVSVIMGMKLMAAHRQVVGTGCRSTKSFVASLDEFLRPTPTRQVVGHRDGLALRSPVASASRIANPRYSAALTQLVPDRFDLTSTNAFECMPMNDDLTTFALYSPESLATADLELFFATQYLNIPGFRQAACRHETRETWPLSFSKILAWMPSISQLALCTMRTSTNNTRALPRSQGSVSQRGHITFA</sequence>
<name>E4ZI55_LEPMJ</name>
<accession>E4ZI55</accession>
<dbReference type="HOGENOM" id="CLU_1069864_0_0_1"/>
<keyword evidence="3" id="KW-1185">Reference proteome</keyword>
<organism evidence="3">
    <name type="scientific">Leptosphaeria maculans (strain JN3 / isolate v23.1.3 / race Av1-4-5-6-7-8)</name>
    <name type="common">Blackleg fungus</name>
    <name type="synonym">Phoma lingam</name>
    <dbReference type="NCBI Taxonomy" id="985895"/>
    <lineage>
        <taxon>Eukaryota</taxon>
        <taxon>Fungi</taxon>
        <taxon>Dikarya</taxon>
        <taxon>Ascomycota</taxon>
        <taxon>Pezizomycotina</taxon>
        <taxon>Dothideomycetes</taxon>
        <taxon>Pleosporomycetidae</taxon>
        <taxon>Pleosporales</taxon>
        <taxon>Pleosporineae</taxon>
        <taxon>Leptosphaeriaceae</taxon>
        <taxon>Plenodomus</taxon>
        <taxon>Plenodomus lingam/Leptosphaeria maculans species complex</taxon>
    </lineage>
</organism>
<dbReference type="AlphaFoldDB" id="E4ZI55"/>
<gene>
    <name evidence="2" type="ORF">LEMA_P062320.1</name>
</gene>